<dbReference type="AlphaFoldDB" id="A0A7S0A7Y4"/>
<evidence type="ECO:0000256" key="1">
    <source>
        <dbReference type="SAM" id="MobiDB-lite"/>
    </source>
</evidence>
<gene>
    <name evidence="2" type="ORF">PBAH0796_LOCUS10170</name>
</gene>
<proteinExistence type="predicted"/>
<evidence type="ECO:0000313" key="2">
    <source>
        <dbReference type="EMBL" id="CAD8354803.1"/>
    </source>
</evidence>
<feature type="compositionally biased region" description="Low complexity" evidence="1">
    <location>
        <begin position="347"/>
        <end position="370"/>
    </location>
</feature>
<feature type="region of interest" description="Disordered" evidence="1">
    <location>
        <begin position="318"/>
        <end position="370"/>
    </location>
</feature>
<reference evidence="2" key="1">
    <citation type="submission" date="2021-01" db="EMBL/GenBank/DDBJ databases">
        <authorList>
            <person name="Corre E."/>
            <person name="Pelletier E."/>
            <person name="Niang G."/>
            <person name="Scheremetjew M."/>
            <person name="Finn R."/>
            <person name="Kale V."/>
            <person name="Holt S."/>
            <person name="Cochrane G."/>
            <person name="Meng A."/>
            <person name="Brown T."/>
            <person name="Cohen L."/>
        </authorList>
    </citation>
    <scope>NUCLEOTIDE SEQUENCE</scope>
    <source>
        <strain evidence="2">Pbaha01</strain>
    </source>
</reference>
<protein>
    <submittedName>
        <fullName evidence="2">Uncharacterized protein</fullName>
    </submittedName>
</protein>
<name>A0A7S0A7Y4_9DINO</name>
<feature type="compositionally biased region" description="Polar residues" evidence="1">
    <location>
        <begin position="333"/>
        <end position="344"/>
    </location>
</feature>
<organism evidence="2">
    <name type="scientific">Pyrodinium bahamense</name>
    <dbReference type="NCBI Taxonomy" id="73915"/>
    <lineage>
        <taxon>Eukaryota</taxon>
        <taxon>Sar</taxon>
        <taxon>Alveolata</taxon>
        <taxon>Dinophyceae</taxon>
        <taxon>Gonyaulacales</taxon>
        <taxon>Pyrocystaceae</taxon>
        <taxon>Pyrodinium</taxon>
    </lineage>
</organism>
<accession>A0A7S0A7Y4</accession>
<sequence length="370" mass="38085">MASAAADNAAPGLGAELVAQPGPREQLPAVDASSGPGWELHLGPLTWRGGGGQGAQGVELRPQLKLGGQVGNFKVEGGFSDVRDGLRFDWGCKAFAEAEGSGRSLAELHESVRQRICSGTSEASSGAASAVHNVAQRLGLGHASCTERLGRLWPWQSQQEQPQQPQAQSQQLQQRQELQQPLALWAGAGEALETAGRILGSSGAEAGSRVGQIASSLGVNVADLDHVLSGRSEAPGNGELMTLRVRASTGFGVSAQMCLGWCNTQGYRMLGISSKADAGISMGGDIFAGWHHSGVGIKIVLGLGNFMLEYHFPRAVVPQRTGSDSGKGEATTERAQQFAGTASLTDAAPEALPPAQQEGAPAAAPAAATA</sequence>
<dbReference type="EMBL" id="HBEG01016896">
    <property type="protein sequence ID" value="CAD8354803.1"/>
    <property type="molecule type" value="Transcribed_RNA"/>
</dbReference>